<keyword evidence="3" id="KW-1185">Reference proteome</keyword>
<organism evidence="2 3">
    <name type="scientific">Cysteiniphilum litorale</name>
    <dbReference type="NCBI Taxonomy" id="2056700"/>
    <lineage>
        <taxon>Bacteria</taxon>
        <taxon>Pseudomonadati</taxon>
        <taxon>Pseudomonadota</taxon>
        <taxon>Gammaproteobacteria</taxon>
        <taxon>Thiotrichales</taxon>
        <taxon>Fastidiosibacteraceae</taxon>
        <taxon>Cysteiniphilum</taxon>
    </lineage>
</organism>
<name>A0A8J3E9I1_9GAMM</name>
<dbReference type="OrthoDB" id="5296580at2"/>
<feature type="chain" id="PRO_5035262471" evidence="1">
    <location>
        <begin position="21"/>
        <end position="178"/>
    </location>
</feature>
<dbReference type="RefSeq" id="WP_117002861.1">
    <property type="nucleotide sequence ID" value="NZ_BMJS01000017.1"/>
</dbReference>
<proteinExistence type="predicted"/>
<reference evidence="2" key="2">
    <citation type="submission" date="2020-09" db="EMBL/GenBank/DDBJ databases">
        <authorList>
            <person name="Sun Q."/>
            <person name="Zhou Y."/>
        </authorList>
    </citation>
    <scope>NUCLEOTIDE SEQUENCE</scope>
    <source>
        <strain evidence="2">CGMCC 1.15758</strain>
    </source>
</reference>
<accession>A0A8J3E9I1</accession>
<comment type="caution">
    <text evidence="2">The sequence shown here is derived from an EMBL/GenBank/DDBJ whole genome shotgun (WGS) entry which is preliminary data.</text>
</comment>
<sequence length="178" mass="20058">MLARAVFFIVAFGVANSALAAPKDLVLFVEKANAQTLADKIQPLPELKMVKTQAMNTKGLRNPFDTPAKLRVKETPTQIADDKQYEPDLARRKTPLEKIPLENLKFSGVIEQSGHFWAIITNVKNRHANIVQVGDYIGRDYGRVDKITAKYVEIDERKKGKEGQWLKVNTVLKLDQAE</sequence>
<reference evidence="2" key="1">
    <citation type="journal article" date="2014" name="Int. J. Syst. Evol. Microbiol.">
        <title>Complete genome sequence of Corynebacterium casei LMG S-19264T (=DSM 44701T), isolated from a smear-ripened cheese.</title>
        <authorList>
            <consortium name="US DOE Joint Genome Institute (JGI-PGF)"/>
            <person name="Walter F."/>
            <person name="Albersmeier A."/>
            <person name="Kalinowski J."/>
            <person name="Ruckert C."/>
        </authorList>
    </citation>
    <scope>NUCLEOTIDE SEQUENCE</scope>
    <source>
        <strain evidence="2">CGMCC 1.15758</strain>
    </source>
</reference>
<protein>
    <submittedName>
        <fullName evidence="2">Pilus assembly protein PilP</fullName>
    </submittedName>
</protein>
<keyword evidence="1" id="KW-0732">Signal</keyword>
<dbReference type="Gene3D" id="2.30.30.830">
    <property type="match status" value="1"/>
</dbReference>
<dbReference type="Pfam" id="PF04351">
    <property type="entry name" value="PilP"/>
    <property type="match status" value="1"/>
</dbReference>
<dbReference type="InterPro" id="IPR007446">
    <property type="entry name" value="PilP"/>
</dbReference>
<dbReference type="Proteomes" id="UP000636949">
    <property type="component" value="Unassembled WGS sequence"/>
</dbReference>
<evidence type="ECO:0000256" key="1">
    <source>
        <dbReference type="SAM" id="SignalP"/>
    </source>
</evidence>
<feature type="signal peptide" evidence="1">
    <location>
        <begin position="1"/>
        <end position="20"/>
    </location>
</feature>
<gene>
    <name evidence="2" type="ORF">GCM10010995_16310</name>
</gene>
<evidence type="ECO:0000313" key="3">
    <source>
        <dbReference type="Proteomes" id="UP000636949"/>
    </source>
</evidence>
<dbReference type="AlphaFoldDB" id="A0A8J3E9I1"/>
<dbReference type="EMBL" id="BMJS01000017">
    <property type="protein sequence ID" value="GGF99740.1"/>
    <property type="molecule type" value="Genomic_DNA"/>
</dbReference>
<evidence type="ECO:0000313" key="2">
    <source>
        <dbReference type="EMBL" id="GGF99740.1"/>
    </source>
</evidence>